<accession>A0AAE2CNI4</accession>
<dbReference type="InterPro" id="IPR052929">
    <property type="entry name" value="RNase_H-like_EbsB-rel"/>
</dbReference>
<dbReference type="PANTHER" id="PTHR47074">
    <property type="entry name" value="BNAC02G40300D PROTEIN"/>
    <property type="match status" value="1"/>
</dbReference>
<dbReference type="Proteomes" id="UP001293254">
    <property type="component" value="Unassembled WGS sequence"/>
</dbReference>
<evidence type="ECO:0000313" key="2">
    <source>
        <dbReference type="Proteomes" id="UP001293254"/>
    </source>
</evidence>
<dbReference type="AlphaFoldDB" id="A0AAE2CNI4"/>
<proteinExistence type="predicted"/>
<dbReference type="PANTHER" id="PTHR47074:SF11">
    <property type="entry name" value="REVERSE TRANSCRIPTASE-LIKE PROTEIN"/>
    <property type="match status" value="1"/>
</dbReference>
<organism evidence="1 2">
    <name type="scientific">Sesamum alatum</name>
    <dbReference type="NCBI Taxonomy" id="300844"/>
    <lineage>
        <taxon>Eukaryota</taxon>
        <taxon>Viridiplantae</taxon>
        <taxon>Streptophyta</taxon>
        <taxon>Embryophyta</taxon>
        <taxon>Tracheophyta</taxon>
        <taxon>Spermatophyta</taxon>
        <taxon>Magnoliopsida</taxon>
        <taxon>eudicotyledons</taxon>
        <taxon>Gunneridae</taxon>
        <taxon>Pentapetalae</taxon>
        <taxon>asterids</taxon>
        <taxon>lamiids</taxon>
        <taxon>Lamiales</taxon>
        <taxon>Pedaliaceae</taxon>
        <taxon>Sesamum</taxon>
    </lineage>
</organism>
<name>A0AAE2CNI4_9LAMI</name>
<dbReference type="EMBL" id="JACGWO010000004">
    <property type="protein sequence ID" value="KAK4428687.1"/>
    <property type="molecule type" value="Genomic_DNA"/>
</dbReference>
<reference evidence="1" key="2">
    <citation type="journal article" date="2024" name="Plant">
        <title>Genomic evolution and insights into agronomic trait innovations of Sesamum species.</title>
        <authorList>
            <person name="Miao H."/>
            <person name="Wang L."/>
            <person name="Qu L."/>
            <person name="Liu H."/>
            <person name="Sun Y."/>
            <person name="Le M."/>
            <person name="Wang Q."/>
            <person name="Wei S."/>
            <person name="Zheng Y."/>
            <person name="Lin W."/>
            <person name="Duan Y."/>
            <person name="Cao H."/>
            <person name="Xiong S."/>
            <person name="Wang X."/>
            <person name="Wei L."/>
            <person name="Li C."/>
            <person name="Ma Q."/>
            <person name="Ju M."/>
            <person name="Zhao R."/>
            <person name="Li G."/>
            <person name="Mu C."/>
            <person name="Tian Q."/>
            <person name="Mei H."/>
            <person name="Zhang T."/>
            <person name="Gao T."/>
            <person name="Zhang H."/>
        </authorList>
    </citation>
    <scope>NUCLEOTIDE SEQUENCE</scope>
    <source>
        <strain evidence="1">3651</strain>
    </source>
</reference>
<comment type="caution">
    <text evidence="1">The sequence shown here is derived from an EMBL/GenBank/DDBJ whole genome shotgun (WGS) entry which is preliminary data.</text>
</comment>
<keyword evidence="2" id="KW-1185">Reference proteome</keyword>
<sequence>MRIDEAQFTYLGLSDFVGNSKRAVFDNVREKILRKIVTRKTSMVFLLEEANQILLNPFGPSLPGQSRLAPFKNQKYSVWSDYNLARLFARLNEGSSSANTGQNNTSYGPQMLHIRSSSLAGRYVTMIPTVNNLMQWHISIDPAWPRCGNVGENLDHTFLRCPYLNRLIWVLLNLPWRVIERWSNSEEEWIRWIHENLEDDRFNWFLFICWNIWNFLYSILMVESKEDHLVLIQNAQCPYLAFREANSEPVSNIGPILVTRWLRPEVGKVKVNFDGAVSKEKKGMGMGVVARNSEGVCIGWLARFFPDITDVLHTEALVAVLHLSLQDLEGGQMLFL</sequence>
<gene>
    <name evidence="1" type="ORF">Salat_1168500</name>
</gene>
<reference evidence="1" key="1">
    <citation type="submission" date="2020-06" db="EMBL/GenBank/DDBJ databases">
        <authorList>
            <person name="Li T."/>
            <person name="Hu X."/>
            <person name="Zhang T."/>
            <person name="Song X."/>
            <person name="Zhang H."/>
            <person name="Dai N."/>
            <person name="Sheng W."/>
            <person name="Hou X."/>
            <person name="Wei L."/>
        </authorList>
    </citation>
    <scope>NUCLEOTIDE SEQUENCE</scope>
    <source>
        <strain evidence="1">3651</strain>
        <tissue evidence="1">Leaf</tissue>
    </source>
</reference>
<protein>
    <recommendedName>
        <fullName evidence="3">RNase H type-1 domain-containing protein</fullName>
    </recommendedName>
</protein>
<evidence type="ECO:0008006" key="3">
    <source>
        <dbReference type="Google" id="ProtNLM"/>
    </source>
</evidence>
<evidence type="ECO:0000313" key="1">
    <source>
        <dbReference type="EMBL" id="KAK4428687.1"/>
    </source>
</evidence>